<evidence type="ECO:0000313" key="10">
    <source>
        <dbReference type="Ensembl" id="ENSAMXP00005012280.1"/>
    </source>
</evidence>
<dbReference type="GO" id="GO:0015459">
    <property type="term" value="F:potassium channel regulator activity"/>
    <property type="evidence" value="ECO:0007669"/>
    <property type="project" value="TreeGrafter"/>
</dbReference>
<dbReference type="PANTHER" id="PTHR10258">
    <property type="entry name" value="CALCIUM-ACTIVATED POTASSIUM CHANNEL SUBUNIT BETA"/>
    <property type="match status" value="1"/>
</dbReference>
<reference evidence="10" key="1">
    <citation type="submission" date="2025-08" db="UniProtKB">
        <authorList>
            <consortium name="Ensembl"/>
        </authorList>
    </citation>
    <scope>IDENTIFICATION</scope>
</reference>
<dbReference type="Pfam" id="PF03185">
    <property type="entry name" value="CaKB"/>
    <property type="match status" value="1"/>
</dbReference>
<evidence type="ECO:0000256" key="6">
    <source>
        <dbReference type="ARBA" id="ARBA00023136"/>
    </source>
</evidence>
<evidence type="ECO:0000256" key="7">
    <source>
        <dbReference type="ARBA" id="ARBA00023180"/>
    </source>
</evidence>
<evidence type="ECO:0000256" key="2">
    <source>
        <dbReference type="ARBA" id="ARBA00022448"/>
    </source>
</evidence>
<dbReference type="InterPro" id="IPR003930">
    <property type="entry name" value="K_chnl_Ca-activ_BK_bsu"/>
</dbReference>
<name>A0A8B9HES7_ASTMX</name>
<evidence type="ECO:0000256" key="8">
    <source>
        <dbReference type="ARBA" id="ARBA00023303"/>
    </source>
</evidence>
<evidence type="ECO:0000256" key="5">
    <source>
        <dbReference type="ARBA" id="ARBA00023065"/>
    </source>
</evidence>
<dbReference type="PANTHER" id="PTHR10258:SF4">
    <property type="entry name" value="CALCIUM-ACTIVATED POTASSIUM CHANNEL SUBUNIT BETA-3"/>
    <property type="match status" value="1"/>
</dbReference>
<evidence type="ECO:0000256" key="3">
    <source>
        <dbReference type="ARBA" id="ARBA00022692"/>
    </source>
</evidence>
<evidence type="ECO:0000313" key="11">
    <source>
        <dbReference type="Proteomes" id="UP000694621"/>
    </source>
</evidence>
<keyword evidence="5" id="KW-0406">Ion transport</keyword>
<comment type="subcellular location">
    <subcellularLocation>
        <location evidence="1">Membrane</location>
        <topology evidence="1">Multi-pass membrane protein</topology>
    </subcellularLocation>
</comment>
<keyword evidence="6 9" id="KW-0472">Membrane</keyword>
<evidence type="ECO:0000256" key="1">
    <source>
        <dbReference type="ARBA" id="ARBA00004141"/>
    </source>
</evidence>
<proteinExistence type="predicted"/>
<keyword evidence="7" id="KW-0325">Glycoprotein</keyword>
<dbReference type="GO" id="GO:0005513">
    <property type="term" value="P:detection of calcium ion"/>
    <property type="evidence" value="ECO:0007669"/>
    <property type="project" value="TreeGrafter"/>
</dbReference>
<protein>
    <submittedName>
        <fullName evidence="10">Uncharacterized protein</fullName>
    </submittedName>
</protein>
<keyword evidence="2" id="KW-0813">Transport</keyword>
<dbReference type="Ensembl" id="ENSAMXT00005013619.1">
    <property type="protein sequence ID" value="ENSAMXP00005012280.1"/>
    <property type="gene ID" value="ENSAMXG00005006641.1"/>
</dbReference>
<keyword evidence="4 9" id="KW-1133">Transmembrane helix</keyword>
<dbReference type="AlphaFoldDB" id="A0A8B9HES7"/>
<organism evidence="10 11">
    <name type="scientific">Astyanax mexicanus</name>
    <name type="common">Blind cave fish</name>
    <name type="synonym">Astyanax fasciatus mexicanus</name>
    <dbReference type="NCBI Taxonomy" id="7994"/>
    <lineage>
        <taxon>Eukaryota</taxon>
        <taxon>Metazoa</taxon>
        <taxon>Chordata</taxon>
        <taxon>Craniata</taxon>
        <taxon>Vertebrata</taxon>
        <taxon>Euteleostomi</taxon>
        <taxon>Actinopterygii</taxon>
        <taxon>Neopterygii</taxon>
        <taxon>Teleostei</taxon>
        <taxon>Ostariophysi</taxon>
        <taxon>Characiformes</taxon>
        <taxon>Characoidei</taxon>
        <taxon>Acestrorhamphidae</taxon>
        <taxon>Acestrorhamphinae</taxon>
        <taxon>Astyanax</taxon>
    </lineage>
</organism>
<keyword evidence="8" id="KW-0407">Ion channel</keyword>
<feature type="transmembrane region" description="Helical" evidence="9">
    <location>
        <begin position="64"/>
        <end position="87"/>
    </location>
</feature>
<sequence>MARPGKVCICVYLCGFPHHTNIKKFFVFLRELMQSSDSPQSKRDRAGEKTKTQTPVSTVGEERAFALGFTMIAFSILMYFVVGISVVKPSFQRYCPESSQTENVNTTSGNCVLNCLLMQPLLHTNAPIISCLLQCFYTPKSQQNKSEQVEEAQNIKDFLASKQGQVMKCHPSMGRHPEDVIMKKRYTRPLALQCMVWPSLMLIGGCLLVGLVKLTQMTNLQRLKRCQRNK</sequence>
<dbReference type="Proteomes" id="UP000694621">
    <property type="component" value="Unplaced"/>
</dbReference>
<feature type="transmembrane region" description="Helical" evidence="9">
    <location>
        <begin position="190"/>
        <end position="212"/>
    </location>
</feature>
<keyword evidence="3 9" id="KW-0812">Transmembrane</keyword>
<accession>A0A8B9HES7</accession>
<evidence type="ECO:0000256" key="4">
    <source>
        <dbReference type="ARBA" id="ARBA00022989"/>
    </source>
</evidence>
<dbReference type="GO" id="GO:0015269">
    <property type="term" value="F:calcium-activated potassium channel activity"/>
    <property type="evidence" value="ECO:0007669"/>
    <property type="project" value="InterPro"/>
</dbReference>
<evidence type="ECO:0000256" key="9">
    <source>
        <dbReference type="SAM" id="Phobius"/>
    </source>
</evidence>
<dbReference type="GO" id="GO:0008076">
    <property type="term" value="C:voltage-gated potassium channel complex"/>
    <property type="evidence" value="ECO:0007669"/>
    <property type="project" value="TreeGrafter"/>
</dbReference>